<keyword evidence="5 8" id="KW-1133">Transmembrane helix</keyword>
<dbReference type="GO" id="GO:0043093">
    <property type="term" value="P:FtsZ-dependent cytokinesis"/>
    <property type="evidence" value="ECO:0007669"/>
    <property type="project" value="UniProtKB-UniRule"/>
</dbReference>
<gene>
    <name evidence="8" type="primary">ftsQ</name>
    <name evidence="10" type="ORF">BJ989_002532</name>
</gene>
<dbReference type="EMBL" id="JACCAC010000001">
    <property type="protein sequence ID" value="NYG56228.1"/>
    <property type="molecule type" value="Genomic_DNA"/>
</dbReference>
<keyword evidence="4 8" id="KW-0812">Transmembrane</keyword>
<keyword evidence="2 8" id="KW-1003">Cell membrane</keyword>
<comment type="function">
    <text evidence="8">Essential cell division protein.</text>
</comment>
<dbReference type="PANTHER" id="PTHR37820:SF1">
    <property type="entry name" value="CELL DIVISION PROTEIN FTSQ"/>
    <property type="match status" value="1"/>
</dbReference>
<dbReference type="InterPro" id="IPR026579">
    <property type="entry name" value="FtsQ"/>
</dbReference>
<evidence type="ECO:0000256" key="7">
    <source>
        <dbReference type="ARBA" id="ARBA00023306"/>
    </source>
</evidence>
<keyword evidence="7 8" id="KW-0131">Cell cycle</keyword>
<evidence type="ECO:0000256" key="1">
    <source>
        <dbReference type="ARBA" id="ARBA00004370"/>
    </source>
</evidence>
<dbReference type="GO" id="GO:0005886">
    <property type="term" value="C:plasma membrane"/>
    <property type="evidence" value="ECO:0007669"/>
    <property type="project" value="UniProtKB-SubCell"/>
</dbReference>
<dbReference type="GO" id="GO:0032153">
    <property type="term" value="C:cell division site"/>
    <property type="evidence" value="ECO:0007669"/>
    <property type="project" value="UniProtKB-UniRule"/>
</dbReference>
<dbReference type="InterPro" id="IPR034746">
    <property type="entry name" value="POTRA"/>
</dbReference>
<accession>A0A7Y9RX90</accession>
<evidence type="ECO:0000256" key="2">
    <source>
        <dbReference type="ARBA" id="ARBA00022475"/>
    </source>
</evidence>
<evidence type="ECO:0000259" key="9">
    <source>
        <dbReference type="PROSITE" id="PS51779"/>
    </source>
</evidence>
<evidence type="ECO:0000256" key="4">
    <source>
        <dbReference type="ARBA" id="ARBA00022692"/>
    </source>
</evidence>
<dbReference type="Pfam" id="PF03799">
    <property type="entry name" value="FtsQ_DivIB_C"/>
    <property type="match status" value="1"/>
</dbReference>
<keyword evidence="11" id="KW-1185">Reference proteome</keyword>
<name>A0A7Y9RX90_9ACTN</name>
<dbReference type="Pfam" id="PF08478">
    <property type="entry name" value="POTRA_1"/>
    <property type="match status" value="1"/>
</dbReference>
<dbReference type="Proteomes" id="UP000544110">
    <property type="component" value="Unassembled WGS sequence"/>
</dbReference>
<keyword evidence="3 8" id="KW-0132">Cell division</keyword>
<evidence type="ECO:0000256" key="3">
    <source>
        <dbReference type="ARBA" id="ARBA00022618"/>
    </source>
</evidence>
<dbReference type="InterPro" id="IPR050487">
    <property type="entry name" value="FtsQ_DivIB"/>
</dbReference>
<protein>
    <recommendedName>
        <fullName evidence="8">Cell division protein FtsQ</fullName>
    </recommendedName>
</protein>
<comment type="subcellular location">
    <subcellularLocation>
        <location evidence="8">Cell membrane</location>
        <topology evidence="8">Single-pass type II membrane protein</topology>
    </subcellularLocation>
    <subcellularLocation>
        <location evidence="1">Membrane</location>
    </subcellularLocation>
    <text evidence="8">Localizes to the division septum.</text>
</comment>
<sequence length="248" mass="26546">MAPDPTDAVTARTRRRFVRRRWARRWLAWRPVLVGALLLGAVAGATWLALFSSHLAVAEIEVEGAALLSEAEVRAATGAVTGTPLARVDLAAVEERVEQLTPVLEAEVTRGWPQALRVRVTERTPVAVVELAGSLRGMDADGVLFRRYDRAPAGLPRVVVPAGTRTEAVVEAARVVGALPDALSSRVERVEVETVDAISLRLRGGRRVVWGSADDSAAKVRVVDALLTAVPGARTYDVSVPGQPTTRS</sequence>
<reference evidence="10 11" key="1">
    <citation type="submission" date="2020-07" db="EMBL/GenBank/DDBJ databases">
        <title>Sequencing the genomes of 1000 actinobacteria strains.</title>
        <authorList>
            <person name="Klenk H.-P."/>
        </authorList>
    </citation>
    <scope>NUCLEOTIDE SEQUENCE [LARGE SCALE GENOMIC DNA]</scope>
    <source>
        <strain evidence="10 11">DSM 24552</strain>
    </source>
</reference>
<feature type="domain" description="POTRA" evidence="9">
    <location>
        <begin position="55"/>
        <end position="123"/>
    </location>
</feature>
<evidence type="ECO:0000256" key="8">
    <source>
        <dbReference type="HAMAP-Rule" id="MF_00911"/>
    </source>
</evidence>
<dbReference type="Gene3D" id="3.10.20.310">
    <property type="entry name" value="membrane protein fhac"/>
    <property type="match status" value="1"/>
</dbReference>
<dbReference type="GO" id="GO:0090529">
    <property type="term" value="P:cell septum assembly"/>
    <property type="evidence" value="ECO:0007669"/>
    <property type="project" value="InterPro"/>
</dbReference>
<dbReference type="RefSeq" id="WP_179518521.1">
    <property type="nucleotide sequence ID" value="NZ_JACCAC010000001.1"/>
</dbReference>
<dbReference type="AlphaFoldDB" id="A0A7Y9RX90"/>
<comment type="similarity">
    <text evidence="8">Belongs to the FtsQ/DivIB family. FtsQ subfamily.</text>
</comment>
<evidence type="ECO:0000256" key="6">
    <source>
        <dbReference type="ARBA" id="ARBA00023136"/>
    </source>
</evidence>
<dbReference type="InterPro" id="IPR005548">
    <property type="entry name" value="Cell_div_FtsQ/DivIB_C"/>
</dbReference>
<keyword evidence="6 8" id="KW-0472">Membrane</keyword>
<evidence type="ECO:0000313" key="11">
    <source>
        <dbReference type="Proteomes" id="UP000544110"/>
    </source>
</evidence>
<dbReference type="HAMAP" id="MF_00911">
    <property type="entry name" value="FtsQ_subfam"/>
    <property type="match status" value="1"/>
</dbReference>
<dbReference type="InterPro" id="IPR013685">
    <property type="entry name" value="POTRA_FtsQ_type"/>
</dbReference>
<comment type="caution">
    <text evidence="10">The sequence shown here is derived from an EMBL/GenBank/DDBJ whole genome shotgun (WGS) entry which is preliminary data.</text>
</comment>
<dbReference type="PANTHER" id="PTHR37820">
    <property type="entry name" value="CELL DIVISION PROTEIN DIVIB"/>
    <property type="match status" value="1"/>
</dbReference>
<organism evidence="10 11">
    <name type="scientific">Nocardioides perillae</name>
    <dbReference type="NCBI Taxonomy" id="1119534"/>
    <lineage>
        <taxon>Bacteria</taxon>
        <taxon>Bacillati</taxon>
        <taxon>Actinomycetota</taxon>
        <taxon>Actinomycetes</taxon>
        <taxon>Propionibacteriales</taxon>
        <taxon>Nocardioidaceae</taxon>
        <taxon>Nocardioides</taxon>
    </lineage>
</organism>
<dbReference type="PROSITE" id="PS51779">
    <property type="entry name" value="POTRA"/>
    <property type="match status" value="1"/>
</dbReference>
<evidence type="ECO:0000256" key="5">
    <source>
        <dbReference type="ARBA" id="ARBA00022989"/>
    </source>
</evidence>
<proteinExistence type="inferred from homology"/>
<evidence type="ECO:0000313" key="10">
    <source>
        <dbReference type="EMBL" id="NYG56228.1"/>
    </source>
</evidence>